<feature type="domain" description="HTH cro/C1-type" evidence="1">
    <location>
        <begin position="17"/>
        <end position="64"/>
    </location>
</feature>
<name>A0A0F9TR24_9ZZZZ</name>
<protein>
    <recommendedName>
        <fullName evidence="1">HTH cro/C1-type domain-containing protein</fullName>
    </recommendedName>
</protein>
<reference evidence="2" key="1">
    <citation type="journal article" date="2015" name="Nature">
        <title>Complex archaea that bridge the gap between prokaryotes and eukaryotes.</title>
        <authorList>
            <person name="Spang A."/>
            <person name="Saw J.H."/>
            <person name="Jorgensen S.L."/>
            <person name="Zaremba-Niedzwiedzka K."/>
            <person name="Martijn J."/>
            <person name="Lind A.E."/>
            <person name="van Eijk R."/>
            <person name="Schleper C."/>
            <person name="Guy L."/>
            <person name="Ettema T.J."/>
        </authorList>
    </citation>
    <scope>NUCLEOTIDE SEQUENCE</scope>
</reference>
<sequence length="132" mass="14202">MKNVGNTGLSQGLSEWMEERCRKEKLSLRAAAGRTGLSHGTIAEILKGVSPAPESIRKLAHGFGGNGKEGLALEDRLLILAGYRTERPGGQEISPPMGRLLDAVAGFDDTQVNLVSRFVEFLAGIEKEAKKK</sequence>
<dbReference type="InterPro" id="IPR010982">
    <property type="entry name" value="Lambda_DNA-bd_dom_sf"/>
</dbReference>
<dbReference type="InterPro" id="IPR001387">
    <property type="entry name" value="Cro/C1-type_HTH"/>
</dbReference>
<dbReference type="EMBL" id="LAZR01001485">
    <property type="protein sequence ID" value="KKN43823.1"/>
    <property type="molecule type" value="Genomic_DNA"/>
</dbReference>
<accession>A0A0F9TR24</accession>
<dbReference type="PROSITE" id="PS50943">
    <property type="entry name" value="HTH_CROC1"/>
    <property type="match status" value="1"/>
</dbReference>
<dbReference type="AlphaFoldDB" id="A0A0F9TR24"/>
<dbReference type="Pfam" id="PF01381">
    <property type="entry name" value="HTH_3"/>
    <property type="match status" value="1"/>
</dbReference>
<dbReference type="GO" id="GO:0003677">
    <property type="term" value="F:DNA binding"/>
    <property type="evidence" value="ECO:0007669"/>
    <property type="project" value="InterPro"/>
</dbReference>
<organism evidence="2">
    <name type="scientific">marine sediment metagenome</name>
    <dbReference type="NCBI Taxonomy" id="412755"/>
    <lineage>
        <taxon>unclassified sequences</taxon>
        <taxon>metagenomes</taxon>
        <taxon>ecological metagenomes</taxon>
    </lineage>
</organism>
<evidence type="ECO:0000259" key="1">
    <source>
        <dbReference type="PROSITE" id="PS50943"/>
    </source>
</evidence>
<dbReference type="SUPFAM" id="SSF47413">
    <property type="entry name" value="lambda repressor-like DNA-binding domains"/>
    <property type="match status" value="1"/>
</dbReference>
<gene>
    <name evidence="2" type="ORF">LCGC14_0699140</name>
</gene>
<proteinExistence type="predicted"/>
<evidence type="ECO:0000313" key="2">
    <source>
        <dbReference type="EMBL" id="KKN43823.1"/>
    </source>
</evidence>
<comment type="caution">
    <text evidence="2">The sequence shown here is derived from an EMBL/GenBank/DDBJ whole genome shotgun (WGS) entry which is preliminary data.</text>
</comment>